<keyword evidence="1" id="KW-1133">Transmembrane helix</keyword>
<keyword evidence="1" id="KW-0812">Transmembrane</keyword>
<gene>
    <name evidence="2" type="ORF">HMPREF1557_00685</name>
</gene>
<sequence length="58" mass="6693">MPAKFSFHAPSSRVTKSAYKQRLVFNRSLILLVLSGLVNIKLAWLYSMKIKNRRGNEL</sequence>
<protein>
    <submittedName>
        <fullName evidence="2">Uncharacterized protein</fullName>
    </submittedName>
</protein>
<reference evidence="2 3" key="1">
    <citation type="submission" date="2013-06" db="EMBL/GenBank/DDBJ databases">
        <authorList>
            <person name="Weinstock G."/>
            <person name="Sodergren E."/>
            <person name="Lobos E.A."/>
            <person name="Fulton L."/>
            <person name="Fulton R."/>
            <person name="Courtney L."/>
            <person name="Fronick C."/>
            <person name="O'Laughlin M."/>
            <person name="Godfrey J."/>
            <person name="Wilson R.M."/>
            <person name="Miner T."/>
            <person name="Farmer C."/>
            <person name="Delehaunty K."/>
            <person name="Cordes M."/>
            <person name="Minx P."/>
            <person name="Tomlinson C."/>
            <person name="Chen J."/>
            <person name="Wollam A."/>
            <person name="Pepin K.H."/>
            <person name="Bhonagiri V."/>
            <person name="Zhang X."/>
            <person name="Warren W."/>
            <person name="Mitreva M."/>
            <person name="Mardis E.R."/>
            <person name="Wilson R.K."/>
        </authorList>
    </citation>
    <scope>NUCLEOTIDE SEQUENCE [LARGE SCALE GENOMIC DNA]</scope>
    <source>
        <strain evidence="2 3">W1703</strain>
    </source>
</reference>
<evidence type="ECO:0000256" key="1">
    <source>
        <dbReference type="SAM" id="Phobius"/>
    </source>
</evidence>
<evidence type="ECO:0000313" key="3">
    <source>
        <dbReference type="Proteomes" id="UP000016617"/>
    </source>
</evidence>
<comment type="caution">
    <text evidence="2">The sequence shown here is derived from an EMBL/GenBank/DDBJ whole genome shotgun (WGS) entry which is preliminary data.</text>
</comment>
<feature type="transmembrane region" description="Helical" evidence="1">
    <location>
        <begin position="29"/>
        <end position="46"/>
    </location>
</feature>
<accession>U2JCC1</accession>
<organism evidence="2 3">
    <name type="scientific">Streptococcus sobrinus W1703</name>
    <dbReference type="NCBI Taxonomy" id="1227275"/>
    <lineage>
        <taxon>Bacteria</taxon>
        <taxon>Bacillati</taxon>
        <taxon>Bacillota</taxon>
        <taxon>Bacilli</taxon>
        <taxon>Lactobacillales</taxon>
        <taxon>Streptococcaceae</taxon>
        <taxon>Streptococcus</taxon>
    </lineage>
</organism>
<dbReference type="EMBL" id="AWVA01000036">
    <property type="protein sequence ID" value="ERJ77672.1"/>
    <property type="molecule type" value="Genomic_DNA"/>
</dbReference>
<dbReference type="HOGENOM" id="CLU_2977490_0_0_9"/>
<proteinExistence type="predicted"/>
<name>U2JCC1_9STRE</name>
<evidence type="ECO:0000313" key="2">
    <source>
        <dbReference type="EMBL" id="ERJ77672.1"/>
    </source>
</evidence>
<keyword evidence="1" id="KW-0472">Membrane</keyword>
<dbReference type="Proteomes" id="UP000016617">
    <property type="component" value="Unassembled WGS sequence"/>
</dbReference>
<dbReference type="AlphaFoldDB" id="U2JCC1"/>